<dbReference type="Proteomes" id="UP000194003">
    <property type="component" value="Unassembled WGS sequence"/>
</dbReference>
<proteinExistence type="predicted"/>
<dbReference type="GO" id="GO:0016020">
    <property type="term" value="C:membrane"/>
    <property type="evidence" value="ECO:0007669"/>
    <property type="project" value="UniProtKB-SubCell"/>
</dbReference>
<gene>
    <name evidence="12" type="ORF">MAIT1_04352</name>
</gene>
<keyword evidence="8" id="KW-1133">Transmembrane helix</keyword>
<dbReference type="SMART" id="SM00267">
    <property type="entry name" value="GGDEF"/>
    <property type="match status" value="1"/>
</dbReference>
<keyword evidence="2" id="KW-0597">Phosphoprotein</keyword>
<protein>
    <submittedName>
        <fullName evidence="12">Putative PAS/PAC sensor-containing diguanylate cyclase</fullName>
    </submittedName>
</protein>
<dbReference type="EMBL" id="LVJN01000019">
    <property type="protein sequence ID" value="OSM04440.1"/>
    <property type="molecule type" value="Genomic_DNA"/>
</dbReference>
<accession>A0A1Y2K4Y8</accession>
<evidence type="ECO:0000256" key="5">
    <source>
        <dbReference type="ARBA" id="ARBA00022777"/>
    </source>
</evidence>
<keyword evidence="7" id="KW-0902">Two-component regulatory system</keyword>
<feature type="transmembrane region" description="Helical" evidence="8">
    <location>
        <begin position="310"/>
        <end position="331"/>
    </location>
</feature>
<dbReference type="InterPro" id="IPR000160">
    <property type="entry name" value="GGDEF_dom"/>
</dbReference>
<feature type="domain" description="PAC" evidence="10">
    <location>
        <begin position="417"/>
        <end position="469"/>
    </location>
</feature>
<dbReference type="InterPro" id="IPR001610">
    <property type="entry name" value="PAC"/>
</dbReference>
<keyword evidence="5" id="KW-0418">Kinase</keyword>
<dbReference type="Pfam" id="PF08447">
    <property type="entry name" value="PAS_3"/>
    <property type="match status" value="1"/>
</dbReference>
<dbReference type="PANTHER" id="PTHR46663:SF4">
    <property type="entry name" value="DIGUANYLATE CYCLASE DGCT-RELATED"/>
    <property type="match status" value="1"/>
</dbReference>
<dbReference type="InterPro" id="IPR029787">
    <property type="entry name" value="Nucleotide_cyclase"/>
</dbReference>
<dbReference type="SUPFAM" id="SSF55785">
    <property type="entry name" value="PYP-like sensor domain (PAS domain)"/>
    <property type="match status" value="1"/>
</dbReference>
<keyword evidence="6" id="KW-0067">ATP-binding</keyword>
<evidence type="ECO:0000259" key="11">
    <source>
        <dbReference type="PROSITE" id="PS50887"/>
    </source>
</evidence>
<keyword evidence="3" id="KW-0808">Transferase</keyword>
<dbReference type="InterPro" id="IPR043128">
    <property type="entry name" value="Rev_trsase/Diguanyl_cyclase"/>
</dbReference>
<dbReference type="AlphaFoldDB" id="A0A1Y2K4Y8"/>
<dbReference type="SMART" id="SM00086">
    <property type="entry name" value="PAC"/>
    <property type="match status" value="1"/>
</dbReference>
<dbReference type="CDD" id="cd00130">
    <property type="entry name" value="PAS"/>
    <property type="match status" value="1"/>
</dbReference>
<dbReference type="InterPro" id="IPR035965">
    <property type="entry name" value="PAS-like_dom_sf"/>
</dbReference>
<feature type="domain" description="PAS" evidence="9">
    <location>
        <begin position="363"/>
        <end position="414"/>
    </location>
</feature>
<keyword evidence="8" id="KW-0472">Membrane</keyword>
<dbReference type="InterPro" id="IPR000014">
    <property type="entry name" value="PAS"/>
</dbReference>
<dbReference type="Gene3D" id="3.30.70.270">
    <property type="match status" value="1"/>
</dbReference>
<evidence type="ECO:0000256" key="4">
    <source>
        <dbReference type="ARBA" id="ARBA00022741"/>
    </source>
</evidence>
<reference evidence="12 13" key="1">
    <citation type="journal article" date="2016" name="BMC Genomics">
        <title>Combined genomic and structural analyses of a cultured magnetotactic bacterium reveals its niche adaptation to a dynamic environment.</title>
        <authorList>
            <person name="Araujo A.C."/>
            <person name="Morillo V."/>
            <person name="Cypriano J."/>
            <person name="Teixeira L.C."/>
            <person name="Leao P."/>
            <person name="Lyra S."/>
            <person name="Almeida L.G."/>
            <person name="Bazylinski D.A."/>
            <person name="Vasconcellos A.T."/>
            <person name="Abreu F."/>
            <person name="Lins U."/>
        </authorList>
    </citation>
    <scope>NUCLEOTIDE SEQUENCE [LARGE SCALE GENOMIC DNA]</scope>
    <source>
        <strain evidence="12 13">IT-1</strain>
    </source>
</reference>
<dbReference type="GO" id="GO:0005524">
    <property type="term" value="F:ATP binding"/>
    <property type="evidence" value="ECO:0007669"/>
    <property type="project" value="UniProtKB-KW"/>
</dbReference>
<evidence type="ECO:0000313" key="13">
    <source>
        <dbReference type="Proteomes" id="UP000194003"/>
    </source>
</evidence>
<dbReference type="PROSITE" id="PS50887">
    <property type="entry name" value="GGDEF"/>
    <property type="match status" value="1"/>
</dbReference>
<dbReference type="PANTHER" id="PTHR46663">
    <property type="entry name" value="DIGUANYLATE CYCLASE DGCT-RELATED"/>
    <property type="match status" value="1"/>
</dbReference>
<evidence type="ECO:0000259" key="10">
    <source>
        <dbReference type="PROSITE" id="PS50113"/>
    </source>
</evidence>
<dbReference type="InterPro" id="IPR013655">
    <property type="entry name" value="PAS_fold_3"/>
</dbReference>
<evidence type="ECO:0000256" key="1">
    <source>
        <dbReference type="ARBA" id="ARBA00004370"/>
    </source>
</evidence>
<dbReference type="SUPFAM" id="SSF103190">
    <property type="entry name" value="Sensory domain-like"/>
    <property type="match status" value="2"/>
</dbReference>
<organism evidence="12 13">
    <name type="scientific">Magnetofaba australis IT-1</name>
    <dbReference type="NCBI Taxonomy" id="1434232"/>
    <lineage>
        <taxon>Bacteria</taxon>
        <taxon>Pseudomonadati</taxon>
        <taxon>Pseudomonadota</taxon>
        <taxon>Magnetococcia</taxon>
        <taxon>Magnetococcales</taxon>
        <taxon>Magnetococcaceae</taxon>
        <taxon>Magnetofaba</taxon>
    </lineage>
</organism>
<dbReference type="OrthoDB" id="7333362at2"/>
<keyword evidence="13" id="KW-1185">Reference proteome</keyword>
<dbReference type="PROSITE" id="PS50112">
    <property type="entry name" value="PAS"/>
    <property type="match status" value="1"/>
</dbReference>
<comment type="subcellular location">
    <subcellularLocation>
        <location evidence="1">Membrane</location>
    </subcellularLocation>
</comment>
<evidence type="ECO:0000256" key="8">
    <source>
        <dbReference type="SAM" id="Phobius"/>
    </source>
</evidence>
<evidence type="ECO:0000259" key="9">
    <source>
        <dbReference type="PROSITE" id="PS50112"/>
    </source>
</evidence>
<dbReference type="SUPFAM" id="SSF55073">
    <property type="entry name" value="Nucleotide cyclase"/>
    <property type="match status" value="1"/>
</dbReference>
<comment type="caution">
    <text evidence="12">The sequence shown here is derived from an EMBL/GenBank/DDBJ whole genome shotgun (WGS) entry which is preliminary data.</text>
</comment>
<evidence type="ECO:0000313" key="12">
    <source>
        <dbReference type="EMBL" id="OSM04440.1"/>
    </source>
</evidence>
<dbReference type="FunFam" id="3.30.70.270:FF:000001">
    <property type="entry name" value="Diguanylate cyclase domain protein"/>
    <property type="match status" value="1"/>
</dbReference>
<dbReference type="RefSeq" id="WP_085442522.1">
    <property type="nucleotide sequence ID" value="NZ_LVJN01000019.1"/>
</dbReference>
<dbReference type="InterPro" id="IPR029151">
    <property type="entry name" value="Sensor-like_sf"/>
</dbReference>
<dbReference type="CDD" id="cd18773">
    <property type="entry name" value="PDC1_HK_sensor"/>
    <property type="match status" value="1"/>
</dbReference>
<evidence type="ECO:0000256" key="3">
    <source>
        <dbReference type="ARBA" id="ARBA00022679"/>
    </source>
</evidence>
<dbReference type="GO" id="GO:0000160">
    <property type="term" value="P:phosphorelay signal transduction system"/>
    <property type="evidence" value="ECO:0007669"/>
    <property type="project" value="UniProtKB-KW"/>
</dbReference>
<dbReference type="InterPro" id="IPR052163">
    <property type="entry name" value="DGC-Regulatory_Protein"/>
</dbReference>
<dbReference type="NCBIfam" id="TIGR00254">
    <property type="entry name" value="GGDEF"/>
    <property type="match status" value="1"/>
</dbReference>
<sequence>MHLAELSAKRYYALFASLFLVFGILVASATSTINYQLQFTDVIEEIRAQAKSTRDQKQHTLRQFVRRIEDMTHALADNPILRAFAASQAEADRDTLNSLLLTIAASESDIMQARYLDADGLERARVNRKSNQGAPIVVPADKLQNKRDRYYFQETARLPAGELWRSNIDLNVENGKIEVPIAPTLRIATPVWADNQFAGIVIINMHASRLLDALTGSRFFHIYLIDKNGEFLTHTDPEKSWSHYLPSRPKLTSEFPEIAQRALANQEVIEPEFALFSLAQQLPNHDETRLLLIPRKELVDRLQEANLHSAAIIGLIVLLISIPLSWMVALIPARMKKKLDQASQEIYAYHRIVDRNVYTSTTDESGRIISVSSAFCDVSGYAAGELIGSTQALIRHPDTPGALYEEMWSALQQGKTWQGEIQNIKKNGEAFWQQVSITPQFDSRGQISSYTAVGSDITDKKAIERISITDQLTGLFNRRHLDAALSRDYDLFLRYNHPFSVIILDVDKFKRVNDEFGHQAGDGVLVKMAEVLRAGIRTVDAVGRWGGEEFLVICPNTTLEQAGKAAEKLRAAVEAAEFPVVGHVTASFGVSQVRASGDVDDLIQRADSGLYQAKEQGRNRVVLVQAAAPKN</sequence>
<evidence type="ECO:0000256" key="6">
    <source>
        <dbReference type="ARBA" id="ARBA00022840"/>
    </source>
</evidence>
<keyword evidence="8" id="KW-0812">Transmembrane</keyword>
<dbReference type="CDD" id="cd01949">
    <property type="entry name" value="GGDEF"/>
    <property type="match status" value="1"/>
</dbReference>
<evidence type="ECO:0000256" key="7">
    <source>
        <dbReference type="ARBA" id="ARBA00023012"/>
    </source>
</evidence>
<feature type="domain" description="GGDEF" evidence="11">
    <location>
        <begin position="497"/>
        <end position="626"/>
    </location>
</feature>
<dbReference type="STRING" id="1434232.MAIT1_04352"/>
<dbReference type="Pfam" id="PF00990">
    <property type="entry name" value="GGDEF"/>
    <property type="match status" value="1"/>
</dbReference>
<dbReference type="Pfam" id="PF21623">
    <property type="entry name" value="HK_sensor_dom_bact"/>
    <property type="match status" value="1"/>
</dbReference>
<dbReference type="InterPro" id="IPR048760">
    <property type="entry name" value="VP0354-like_sensor_dom"/>
</dbReference>
<evidence type="ECO:0000256" key="2">
    <source>
        <dbReference type="ARBA" id="ARBA00022553"/>
    </source>
</evidence>
<keyword evidence="4" id="KW-0547">Nucleotide-binding</keyword>
<dbReference type="InterPro" id="IPR000700">
    <property type="entry name" value="PAS-assoc_C"/>
</dbReference>
<dbReference type="Gene3D" id="3.30.450.20">
    <property type="entry name" value="PAS domain"/>
    <property type="match status" value="2"/>
</dbReference>
<dbReference type="PROSITE" id="PS50113">
    <property type="entry name" value="PAC"/>
    <property type="match status" value="1"/>
</dbReference>
<dbReference type="GO" id="GO:0016301">
    <property type="term" value="F:kinase activity"/>
    <property type="evidence" value="ECO:0007669"/>
    <property type="project" value="UniProtKB-KW"/>
</dbReference>
<dbReference type="NCBIfam" id="TIGR00229">
    <property type="entry name" value="sensory_box"/>
    <property type="match status" value="1"/>
</dbReference>
<name>A0A1Y2K4Y8_9PROT</name>